<dbReference type="GO" id="GO:0015199">
    <property type="term" value="F:amino-acid betaine transmembrane transporter activity"/>
    <property type="evidence" value="ECO:0007669"/>
    <property type="project" value="TreeGrafter"/>
</dbReference>
<dbReference type="Pfam" id="PF00893">
    <property type="entry name" value="Multi_Drug_Res"/>
    <property type="match status" value="1"/>
</dbReference>
<feature type="transmembrane region" description="Helical" evidence="8">
    <location>
        <begin position="84"/>
        <end position="104"/>
    </location>
</feature>
<dbReference type="GeneID" id="95327379"/>
<dbReference type="AlphaFoldDB" id="A0A2A3YEL5"/>
<comment type="subcellular location">
    <subcellularLocation>
        <location evidence="1 7">Cell membrane</location>
        <topology evidence="1 7">Multi-pass membrane protein</topology>
    </subcellularLocation>
</comment>
<feature type="transmembrane region" description="Helical" evidence="8">
    <location>
        <begin position="57"/>
        <end position="78"/>
    </location>
</feature>
<keyword evidence="10" id="KW-1185">Reference proteome</keyword>
<dbReference type="PANTHER" id="PTHR30561:SF1">
    <property type="entry name" value="MULTIDRUG TRANSPORTER EMRE"/>
    <property type="match status" value="1"/>
</dbReference>
<dbReference type="RefSeq" id="WP_096164754.1">
    <property type="nucleotide sequence ID" value="NZ_BAAAIQ010000053.1"/>
</dbReference>
<evidence type="ECO:0000256" key="3">
    <source>
        <dbReference type="ARBA" id="ARBA00022475"/>
    </source>
</evidence>
<dbReference type="Gene3D" id="1.10.3730.20">
    <property type="match status" value="1"/>
</dbReference>
<evidence type="ECO:0000256" key="5">
    <source>
        <dbReference type="ARBA" id="ARBA00022989"/>
    </source>
</evidence>
<dbReference type="GO" id="GO:0015220">
    <property type="term" value="F:choline transmembrane transporter activity"/>
    <property type="evidence" value="ECO:0007669"/>
    <property type="project" value="TreeGrafter"/>
</dbReference>
<dbReference type="PANTHER" id="PTHR30561">
    <property type="entry name" value="SMR FAMILY PROTON-DEPENDENT DRUG EFFLUX TRANSPORTER SUGE"/>
    <property type="match status" value="1"/>
</dbReference>
<dbReference type="InterPro" id="IPR037185">
    <property type="entry name" value="EmrE-like"/>
</dbReference>
<reference evidence="9 10" key="1">
    <citation type="journal article" date="2017" name="Elife">
        <title>Extensive horizontal gene transfer in cheese-associated bacteria.</title>
        <authorList>
            <person name="Bonham K.S."/>
            <person name="Wolfe B.E."/>
            <person name="Dutton R.J."/>
        </authorList>
    </citation>
    <scope>NUCLEOTIDE SEQUENCE [LARGE SCALE GENOMIC DNA]</scope>
    <source>
        <strain evidence="9 10">341_9</strain>
    </source>
</reference>
<evidence type="ECO:0000313" key="10">
    <source>
        <dbReference type="Proteomes" id="UP000218598"/>
    </source>
</evidence>
<gene>
    <name evidence="9" type="ORF">CIK66_17840</name>
</gene>
<dbReference type="GO" id="GO:0005886">
    <property type="term" value="C:plasma membrane"/>
    <property type="evidence" value="ECO:0007669"/>
    <property type="project" value="UniProtKB-SubCell"/>
</dbReference>
<evidence type="ECO:0000256" key="1">
    <source>
        <dbReference type="ARBA" id="ARBA00004651"/>
    </source>
</evidence>
<keyword evidence="3" id="KW-1003">Cell membrane</keyword>
<proteinExistence type="inferred from homology"/>
<dbReference type="GO" id="GO:0031460">
    <property type="term" value="P:glycine betaine transport"/>
    <property type="evidence" value="ECO:0007669"/>
    <property type="project" value="TreeGrafter"/>
</dbReference>
<evidence type="ECO:0000256" key="8">
    <source>
        <dbReference type="SAM" id="Phobius"/>
    </source>
</evidence>
<keyword evidence="2" id="KW-0813">Transport</keyword>
<organism evidence="9 10">
    <name type="scientific">Brachybacterium alimentarium</name>
    <dbReference type="NCBI Taxonomy" id="47845"/>
    <lineage>
        <taxon>Bacteria</taxon>
        <taxon>Bacillati</taxon>
        <taxon>Actinomycetota</taxon>
        <taxon>Actinomycetes</taxon>
        <taxon>Micrococcales</taxon>
        <taxon>Dermabacteraceae</taxon>
        <taxon>Brachybacterium</taxon>
    </lineage>
</organism>
<evidence type="ECO:0000313" key="9">
    <source>
        <dbReference type="EMBL" id="PCC37681.1"/>
    </source>
</evidence>
<feature type="transmembrane region" description="Helical" evidence="8">
    <location>
        <begin position="29"/>
        <end position="45"/>
    </location>
</feature>
<dbReference type="Proteomes" id="UP000218598">
    <property type="component" value="Unassembled WGS sequence"/>
</dbReference>
<comment type="similarity">
    <text evidence="7">Belongs to the drug/metabolite transporter (DMT) superfamily. Small multidrug resistance (SMR) (TC 2.A.7.1) family.</text>
</comment>
<accession>A0A2A3YEL5</accession>
<evidence type="ECO:0000256" key="7">
    <source>
        <dbReference type="RuleBase" id="RU003942"/>
    </source>
</evidence>
<evidence type="ECO:0000256" key="6">
    <source>
        <dbReference type="ARBA" id="ARBA00023136"/>
    </source>
</evidence>
<protein>
    <submittedName>
        <fullName evidence="9">QacE family quaternary ammonium compound efflux SMR transporter</fullName>
    </submittedName>
</protein>
<comment type="caution">
    <text evidence="9">The sequence shown here is derived from an EMBL/GenBank/DDBJ whole genome shotgun (WGS) entry which is preliminary data.</text>
</comment>
<dbReference type="EMBL" id="NRGR01000043">
    <property type="protein sequence ID" value="PCC37681.1"/>
    <property type="molecule type" value="Genomic_DNA"/>
</dbReference>
<name>A0A2A3YEL5_9MICO</name>
<dbReference type="OrthoDB" id="3175079at2"/>
<sequence>MSWLLLSGAVVSEVVSTLALRVAAGGRRSWYALVIVGYAIAFALLSGSLQAGMPLGVAYGVWAAAGIVLTALLSRLLFREALTPVMMAGMGLIVAGVLLVELGGAG</sequence>
<dbReference type="InterPro" id="IPR000390">
    <property type="entry name" value="Small_drug/metabolite_transptr"/>
</dbReference>
<dbReference type="SUPFAM" id="SSF103481">
    <property type="entry name" value="Multidrug resistance efflux transporter EmrE"/>
    <property type="match status" value="1"/>
</dbReference>
<dbReference type="GO" id="GO:0015297">
    <property type="term" value="F:antiporter activity"/>
    <property type="evidence" value="ECO:0007669"/>
    <property type="project" value="TreeGrafter"/>
</dbReference>
<evidence type="ECO:0000256" key="2">
    <source>
        <dbReference type="ARBA" id="ARBA00022448"/>
    </source>
</evidence>
<evidence type="ECO:0000256" key="4">
    <source>
        <dbReference type="ARBA" id="ARBA00022692"/>
    </source>
</evidence>
<keyword evidence="4 7" id="KW-0812">Transmembrane</keyword>
<keyword evidence="6 8" id="KW-0472">Membrane</keyword>
<dbReference type="InterPro" id="IPR045324">
    <property type="entry name" value="Small_multidrug_res"/>
</dbReference>
<keyword evidence="5 8" id="KW-1133">Transmembrane helix</keyword>